<name>A0ABR9XQY8_9CHLB</name>
<dbReference type="RefSeq" id="WP_114607897.1">
    <property type="nucleotide sequence ID" value="NZ_JABVZQ010000005.1"/>
</dbReference>
<accession>A0ABR9XQY8</accession>
<dbReference type="Proteomes" id="UP000619838">
    <property type="component" value="Unassembled WGS sequence"/>
</dbReference>
<keyword evidence="3" id="KW-1185">Reference proteome</keyword>
<dbReference type="EMBL" id="JADGII010000005">
    <property type="protein sequence ID" value="MBF0636410.1"/>
    <property type="molecule type" value="Genomic_DNA"/>
</dbReference>
<evidence type="ECO:0000313" key="3">
    <source>
        <dbReference type="Proteomes" id="UP000619838"/>
    </source>
</evidence>
<feature type="region of interest" description="Disordered" evidence="1">
    <location>
        <begin position="1"/>
        <end position="23"/>
    </location>
</feature>
<evidence type="ECO:0000256" key="1">
    <source>
        <dbReference type="SAM" id="MobiDB-lite"/>
    </source>
</evidence>
<evidence type="ECO:0000313" key="2">
    <source>
        <dbReference type="EMBL" id="MBF0636410.1"/>
    </source>
</evidence>
<gene>
    <name evidence="2" type="ORF">INT08_04355</name>
</gene>
<organism evidence="2 3">
    <name type="scientific">Prosthecochloris ethylica</name>
    <dbReference type="NCBI Taxonomy" id="2743976"/>
    <lineage>
        <taxon>Bacteria</taxon>
        <taxon>Pseudomonadati</taxon>
        <taxon>Chlorobiota</taxon>
        <taxon>Chlorobiia</taxon>
        <taxon>Chlorobiales</taxon>
        <taxon>Chlorobiaceae</taxon>
        <taxon>Prosthecochloris</taxon>
    </lineage>
</organism>
<sequence>MQLTVGDPVIYRKPKSSPHPGPRAKQVYALEKGESYHYVVDKFWKVLDVKDDGMLELVTRTGKKHRVEPDDPKLVKPNPLHYLLFRKRFPDLEVVTEADTKEA</sequence>
<proteinExistence type="predicted"/>
<reference evidence="2 3" key="1">
    <citation type="journal article" date="2020" name="Microorganisms">
        <title>Simultaneous Genome Sequencing of Prosthecochloris ethylica and Desulfuromonas acetoxidans within a Syntrophic Mixture Reveals Unique Pili and Protein Interactions.</title>
        <authorList>
            <person name="Kyndt J.A."/>
            <person name="Van Beeumen J.J."/>
            <person name="Meyer T.E."/>
        </authorList>
    </citation>
    <scope>NUCLEOTIDE SEQUENCE [LARGE SCALE GENOMIC DNA]</scope>
    <source>
        <strain evidence="2 3">N3</strain>
    </source>
</reference>
<protein>
    <submittedName>
        <fullName evidence="2">Uncharacterized protein</fullName>
    </submittedName>
</protein>
<comment type="caution">
    <text evidence="2">The sequence shown here is derived from an EMBL/GenBank/DDBJ whole genome shotgun (WGS) entry which is preliminary data.</text>
</comment>